<dbReference type="Proteomes" id="UP000462760">
    <property type="component" value="Unassembled WGS sequence"/>
</dbReference>
<dbReference type="EMBL" id="VULR01000011">
    <property type="protein sequence ID" value="MSS43767.1"/>
    <property type="molecule type" value="Genomic_DNA"/>
</dbReference>
<reference evidence="1 2" key="1">
    <citation type="submission" date="2019-08" db="EMBL/GenBank/DDBJ databases">
        <title>In-depth cultivation of the pig gut microbiome towards novel bacterial diversity and tailored functional studies.</title>
        <authorList>
            <person name="Wylensek D."/>
            <person name="Hitch T.C.A."/>
            <person name="Clavel T."/>
        </authorList>
    </citation>
    <scope>NUCLEOTIDE SEQUENCE [LARGE SCALE GENOMIC DNA]</scope>
    <source>
        <strain evidence="1 2">Med78-601-WT-4W-RMD-3</strain>
    </source>
</reference>
<protein>
    <submittedName>
        <fullName evidence="1">Helix-turn-helix domain-containing protein</fullName>
    </submittedName>
</protein>
<organism evidence="1 2">
    <name type="scientific">Anaerosalibacter bizertensis</name>
    <dbReference type="NCBI Taxonomy" id="932217"/>
    <lineage>
        <taxon>Bacteria</taxon>
        <taxon>Bacillati</taxon>
        <taxon>Bacillota</taxon>
        <taxon>Tissierellia</taxon>
        <taxon>Tissierellales</taxon>
        <taxon>Sporanaerobacteraceae</taxon>
        <taxon>Anaerosalibacter</taxon>
    </lineage>
</organism>
<name>A0A844FI60_9FIRM</name>
<dbReference type="InterPro" id="IPR036388">
    <property type="entry name" value="WH-like_DNA-bd_sf"/>
</dbReference>
<proteinExistence type="predicted"/>
<dbReference type="RefSeq" id="WP_154484445.1">
    <property type="nucleotide sequence ID" value="NZ_VULR01000011.1"/>
</dbReference>
<dbReference type="AlphaFoldDB" id="A0A844FI60"/>
<dbReference type="InterPro" id="IPR036390">
    <property type="entry name" value="WH_DNA-bd_sf"/>
</dbReference>
<evidence type="ECO:0000313" key="2">
    <source>
        <dbReference type="Proteomes" id="UP000462760"/>
    </source>
</evidence>
<accession>A0A844FI60</accession>
<comment type="caution">
    <text evidence="1">The sequence shown here is derived from an EMBL/GenBank/DDBJ whole genome shotgun (WGS) entry which is preliminary data.</text>
</comment>
<dbReference type="Gene3D" id="1.10.10.10">
    <property type="entry name" value="Winged helix-like DNA-binding domain superfamily/Winged helix DNA-binding domain"/>
    <property type="match status" value="1"/>
</dbReference>
<dbReference type="Pfam" id="PF13730">
    <property type="entry name" value="HTH_36"/>
    <property type="match status" value="1"/>
</dbReference>
<sequence>MTTYNITNHNVLDMLTGYEVTVYEKIKRFMDFTTLKAEVSIRRLADECKLSKNTVIKYIKKLIDKGLLLKRKEWDDKENQYKTNQYYFIAELGKSYAHVVQKKKKVVQEKGQYKKTNRTDVIDPQTIKEELIEKFGQNIVNQALLQMKYALERGTHIINIKAYLSKICANIQAQREMCKGISQISNKKSANKGIKAKKNSPKLGGWGSSSISHVSSNYSNDELEDIMLKKRFKKYGF</sequence>
<dbReference type="SUPFAM" id="SSF46785">
    <property type="entry name" value="Winged helix' DNA-binding domain"/>
    <property type="match status" value="1"/>
</dbReference>
<evidence type="ECO:0000313" key="1">
    <source>
        <dbReference type="EMBL" id="MSS43767.1"/>
    </source>
</evidence>
<gene>
    <name evidence="1" type="ORF">FYJ27_08505</name>
</gene>